<dbReference type="RefSeq" id="WP_143184101.1">
    <property type="nucleotide sequence ID" value="NZ_FQYR01000004.1"/>
</dbReference>
<evidence type="ECO:0000259" key="14">
    <source>
        <dbReference type="PROSITE" id="PS50853"/>
    </source>
</evidence>
<evidence type="ECO:0000256" key="2">
    <source>
        <dbReference type="ARBA" id="ARBA00022536"/>
    </source>
</evidence>
<dbReference type="STRING" id="1123071.SAMN02745181_2517"/>
<evidence type="ECO:0000256" key="6">
    <source>
        <dbReference type="ARBA" id="ARBA00022837"/>
    </source>
</evidence>
<dbReference type="Proteomes" id="UP000184510">
    <property type="component" value="Unassembled WGS sequence"/>
</dbReference>
<keyword evidence="4 12" id="KW-0732">Signal</keyword>
<dbReference type="SUPFAM" id="SSF49899">
    <property type="entry name" value="Concanavalin A-like lectins/glucanases"/>
    <property type="match status" value="3"/>
</dbReference>
<evidence type="ECO:0000256" key="7">
    <source>
        <dbReference type="ARBA" id="ARBA00022889"/>
    </source>
</evidence>
<sequence>MKHTTHRRLLSRDAIVAAALAFPQVVVGAPAAPGGGAGAWTSFNEEVPSWVTFAPNGMPILHSSPSSKAQVYLDFDGDPNRIGDDGNPVRAIDFDGDPTTFNAYEQQYIYNWWLSTSAMYSMFDIDVTTEVDLNDPRSWNLVSPSWNGGAAGFGSFGMTEGTSVISTGFGPYSTVIGHEGGHTFGLPHAINWDKYGDLTEAYYGNPDNLRAAVMGSADNVQNKWYNKNHWGYDDTIFDDISRVISTVQSHVPASSGYRPDDHADALGSAAALTAQGTGFRGEGVIEQMSDVDMFSFTWAGGRMSLHTAAVEISPVCLKVSLLDSNGDVIAHVDNGKNIQWLQDDLAAGTYYLKLESAGRYSDLGSYRIYVDATPNDWYAQNVGNVRLARENYYDSATGEWSLDVASRDVWGAGDSFMFTYQRLDGDGEIIAHLKSQEYIDNAWTKSGVMIRESLDHDSKHVFALSSSSNGTRVQYRSATSGSSSDVNGGNSNKWLRLVRSGDTVSSYASADGTNWTLMNSQSIPMAQQVYIGLANCSNNHTRAVTAIFDNVTVTGTLVNEDPATNSLSVPAVVNVTSSTHDSVDLSWDSVSGATGYTIEKSMNGVDFVSAGIVASGTTSYQVTGLDDGRLHFFRIRANDGNTVSAASVAVESTTRPGPVRDLRLISLSTTTIVLDWEEPFGETGYRIERSLDGVNYTTVGTAVQHGRKFVDSWAFSGLRYYYRVVTLDEYGDSASIVIRRDEDPLIDDDGSTGIMPWVREIEYGTPALVKQGSIAGNRTKAVDLSAINGDASYEFLVEAIDDGQTSVNLLEGNGFALKFEQWNDRNEFGVTQFGAADWSFTAVNGQSVASPYGSVQHVVFTVDTTLNETRLYVDGVHVGSFSQAVELGGGAATLGQSNMRSDGATGIHAFAAYNTILSVSEMLARKNAWFTGVNTNQAPTASDAVFSVTENSLAGTVVGSVVAMDPDQGQVLSYAITAGNSGGEFSINASTGEITTAASLNYESTSQYVLTVEVSDNGNPALSDVAEIFVNVTNVNEAPSAADGSGSVAENASAGAIVATVGTSDPDAGDVLNYEITSGNTGGAFSINGTGEIATTMPLNYEELSSYSLTIAVTDAGGLSDTATITVSVTDLNESTLTGVQAWEEAVHQGSAFVHKRISPLSGNTTTTVDLSAISGSATYEFVVDAQDLGRAAVHLLDGNGWSLRFEQWNNTNKLGVTKYGDSDYLLTPESGQSVDSPYGAVHHIVYVVDVVNIKTSVFVDGFLVGTANQVPELNIASIVLGDTNMRSDASTGIHVFAAYDDVLAGGEIAAHYQAWSGQTPNSAPVIAGQSFSIAENSTIGTVVGTIVAADPDQGQSLSYAITAGNTGGEFTVNSGTGEITTTTALDYEKNSQYVLSVEVTDAGLLSDTASITVNVNDVNEAPVANDHSGSVSEDAVAGTTVVTVTSSDVDAGDSASYAITGGNVGGSFSIDSATGEITTAVALDYEITTAYLLTVSVTDGGGLTDYALVDISVNDVADQVTSYSSDAELVVLGGQISGSYLDTQASNNVYEVLQEEKTSGKPNTRVSSLEHTWSFDIGTAGALVELSVEAFHSANNEGDDFVFGYSKDGIVFTDVITVTKTSDDNTAQVAMLPAGISGTVYIRVMDTDRTVGSGSQDSISIDQLKLEVTR</sequence>
<organism evidence="15 16">
    <name type="scientific">Rubritalea squalenifaciens DSM 18772</name>
    <dbReference type="NCBI Taxonomy" id="1123071"/>
    <lineage>
        <taxon>Bacteria</taxon>
        <taxon>Pseudomonadati</taxon>
        <taxon>Verrucomicrobiota</taxon>
        <taxon>Verrucomicrobiia</taxon>
        <taxon>Verrucomicrobiales</taxon>
        <taxon>Rubritaleaceae</taxon>
        <taxon>Rubritalea</taxon>
    </lineage>
</organism>
<evidence type="ECO:0000256" key="11">
    <source>
        <dbReference type="ARBA" id="ARBA00023180"/>
    </source>
</evidence>
<dbReference type="InParanoid" id="A0A1M6LVH8"/>
<keyword evidence="11" id="KW-0325">Glycoprotein</keyword>
<evidence type="ECO:0000256" key="10">
    <source>
        <dbReference type="ARBA" id="ARBA00023157"/>
    </source>
</evidence>
<evidence type="ECO:0000259" key="13">
    <source>
        <dbReference type="PROSITE" id="PS50268"/>
    </source>
</evidence>
<keyword evidence="9" id="KW-0472">Membrane</keyword>
<keyword evidence="3" id="KW-0812">Transmembrane</keyword>
<dbReference type="Gene3D" id="2.60.120.380">
    <property type="match status" value="1"/>
</dbReference>
<dbReference type="PROSITE" id="PS50268">
    <property type="entry name" value="CADHERIN_2"/>
    <property type="match status" value="4"/>
</dbReference>
<keyword evidence="16" id="KW-1185">Reference proteome</keyword>
<dbReference type="SMART" id="SM00060">
    <property type="entry name" value="FN3"/>
    <property type="match status" value="2"/>
</dbReference>
<protein>
    <submittedName>
        <fullName evidence="15">Fibronectin type III domain-containing protein</fullName>
    </submittedName>
</protein>
<feature type="domain" description="Cadherin" evidence="13">
    <location>
        <begin position="1326"/>
        <end position="1425"/>
    </location>
</feature>
<dbReference type="PROSITE" id="PS50853">
    <property type="entry name" value="FN3"/>
    <property type="match status" value="1"/>
</dbReference>
<dbReference type="InterPro" id="IPR013783">
    <property type="entry name" value="Ig-like_fold"/>
</dbReference>
<evidence type="ECO:0000256" key="12">
    <source>
        <dbReference type="SAM" id="SignalP"/>
    </source>
</evidence>
<dbReference type="SUPFAM" id="SSF49313">
    <property type="entry name" value="Cadherin-like"/>
    <property type="match status" value="4"/>
</dbReference>
<dbReference type="GO" id="GO:0005509">
    <property type="term" value="F:calcium ion binding"/>
    <property type="evidence" value="ECO:0007669"/>
    <property type="project" value="InterPro"/>
</dbReference>
<dbReference type="InterPro" id="IPR015919">
    <property type="entry name" value="Cadherin-like_sf"/>
</dbReference>
<dbReference type="SUPFAM" id="SSF49265">
    <property type="entry name" value="Fibronectin type III"/>
    <property type="match status" value="1"/>
</dbReference>
<dbReference type="InterPro" id="IPR002126">
    <property type="entry name" value="Cadherin-like_dom"/>
</dbReference>
<comment type="subcellular location">
    <subcellularLocation>
        <location evidence="1">Membrane</location>
        <topology evidence="1">Single-pass membrane protein</topology>
    </subcellularLocation>
</comment>
<feature type="domain" description="Cadherin" evidence="13">
    <location>
        <begin position="1040"/>
        <end position="1153"/>
    </location>
</feature>
<dbReference type="FunFam" id="2.60.40.60:FF:000015">
    <property type="entry name" value="FAT atypical cadherin 1"/>
    <property type="match status" value="1"/>
</dbReference>
<dbReference type="Gene3D" id="2.60.40.60">
    <property type="entry name" value="Cadherins"/>
    <property type="match status" value="4"/>
</dbReference>
<keyword evidence="7" id="KW-0130">Cell adhesion</keyword>
<dbReference type="PRINTS" id="PR00205">
    <property type="entry name" value="CADHERIN"/>
</dbReference>
<keyword evidence="5" id="KW-0677">Repeat</keyword>
<dbReference type="EMBL" id="FQYR01000004">
    <property type="protein sequence ID" value="SHJ75227.1"/>
    <property type="molecule type" value="Genomic_DNA"/>
</dbReference>
<dbReference type="GO" id="GO:0005886">
    <property type="term" value="C:plasma membrane"/>
    <property type="evidence" value="ECO:0007669"/>
    <property type="project" value="TreeGrafter"/>
</dbReference>
<dbReference type="Gene3D" id="2.60.120.200">
    <property type="match status" value="2"/>
</dbReference>
<name>A0A1M6LVH8_9BACT</name>
<dbReference type="InterPro" id="IPR036116">
    <property type="entry name" value="FN3_sf"/>
</dbReference>
<dbReference type="Gene3D" id="2.60.40.10">
    <property type="entry name" value="Immunoglobulins"/>
    <property type="match status" value="2"/>
</dbReference>
<accession>A0A1M6LVH8</accession>
<evidence type="ECO:0000256" key="1">
    <source>
        <dbReference type="ARBA" id="ARBA00004167"/>
    </source>
</evidence>
<evidence type="ECO:0000313" key="15">
    <source>
        <dbReference type="EMBL" id="SHJ75227.1"/>
    </source>
</evidence>
<feature type="domain" description="Cadherin" evidence="13">
    <location>
        <begin position="1424"/>
        <end position="1524"/>
    </location>
</feature>
<feature type="signal peptide" evidence="12">
    <location>
        <begin position="1"/>
        <end position="28"/>
    </location>
</feature>
<keyword evidence="10" id="KW-1015">Disulfide bond</keyword>
<feature type="domain" description="Cadherin" evidence="13">
    <location>
        <begin position="940"/>
        <end position="1041"/>
    </location>
</feature>
<evidence type="ECO:0000313" key="16">
    <source>
        <dbReference type="Proteomes" id="UP000184510"/>
    </source>
</evidence>
<dbReference type="CDD" id="cd00063">
    <property type="entry name" value="FN3"/>
    <property type="match status" value="2"/>
</dbReference>
<evidence type="ECO:0000256" key="4">
    <source>
        <dbReference type="ARBA" id="ARBA00022729"/>
    </source>
</evidence>
<dbReference type="SMART" id="SM00112">
    <property type="entry name" value="CA"/>
    <property type="match status" value="4"/>
</dbReference>
<reference evidence="15 16" key="1">
    <citation type="submission" date="2016-11" db="EMBL/GenBank/DDBJ databases">
        <authorList>
            <person name="Jaros S."/>
            <person name="Januszkiewicz K."/>
            <person name="Wedrychowicz H."/>
        </authorList>
    </citation>
    <scope>NUCLEOTIDE SEQUENCE [LARGE SCALE GENOMIC DNA]</scope>
    <source>
        <strain evidence="15 16">DSM 18772</strain>
    </source>
</reference>
<dbReference type="PANTHER" id="PTHR24028">
    <property type="entry name" value="CADHERIN-87A"/>
    <property type="match status" value="1"/>
</dbReference>
<dbReference type="GO" id="GO:0007156">
    <property type="term" value="P:homophilic cell adhesion via plasma membrane adhesion molecules"/>
    <property type="evidence" value="ECO:0007669"/>
    <property type="project" value="InterPro"/>
</dbReference>
<keyword evidence="6" id="KW-0106">Calcium</keyword>
<gene>
    <name evidence="15" type="ORF">SAMN02745181_2517</name>
</gene>
<evidence type="ECO:0000256" key="9">
    <source>
        <dbReference type="ARBA" id="ARBA00023136"/>
    </source>
</evidence>
<feature type="chain" id="PRO_5013246251" evidence="12">
    <location>
        <begin position="29"/>
        <end position="1671"/>
    </location>
</feature>
<dbReference type="InterPro" id="IPR013320">
    <property type="entry name" value="ConA-like_dom_sf"/>
</dbReference>
<dbReference type="FunFam" id="2.60.40.60:FF:000037">
    <property type="entry name" value="FAT atypical cadherin 1"/>
    <property type="match status" value="1"/>
</dbReference>
<dbReference type="CDD" id="cd11304">
    <property type="entry name" value="Cadherin_repeat"/>
    <property type="match status" value="4"/>
</dbReference>
<proteinExistence type="predicted"/>
<dbReference type="OrthoDB" id="292060at2"/>
<keyword evidence="8" id="KW-1133">Transmembrane helix</keyword>
<evidence type="ECO:0000256" key="3">
    <source>
        <dbReference type="ARBA" id="ARBA00022692"/>
    </source>
</evidence>
<dbReference type="Pfam" id="PF00028">
    <property type="entry name" value="Cadherin"/>
    <property type="match status" value="4"/>
</dbReference>
<keyword evidence="2" id="KW-0245">EGF-like domain</keyword>
<feature type="domain" description="Fibronectin type-III" evidence="14">
    <location>
        <begin position="569"/>
        <end position="657"/>
    </location>
</feature>
<dbReference type="PANTHER" id="PTHR24028:SF328">
    <property type="entry name" value="CADHERIN-3"/>
    <property type="match status" value="1"/>
</dbReference>
<dbReference type="InterPro" id="IPR003961">
    <property type="entry name" value="FN3_dom"/>
</dbReference>
<dbReference type="InterPro" id="IPR050174">
    <property type="entry name" value="Protocadherin/Cadherin-CA"/>
</dbReference>
<evidence type="ECO:0000256" key="8">
    <source>
        <dbReference type="ARBA" id="ARBA00022989"/>
    </source>
</evidence>
<evidence type="ECO:0000256" key="5">
    <source>
        <dbReference type="ARBA" id="ARBA00022737"/>
    </source>
</evidence>